<sequence length="429" mass="43688">MLAASPAFAARSDPAPQGGDLEQRSLRPWHADLVGTEGDDRAGGILALADGGTVVALNVPAPYEDVPHDGGVDAVLERRDADGGVVWRHAVATAADDHVQDIAPGPDGGVIITGYTTGNLDGEHPGVSTEDAFVAAVGADGERLWTVQFGSRDAPDRMNAVVPDGEGRAYVAGYTEGVGLGGPGNQGNQDIYYARVDADGTGLTTTQTGGESDEAALAMVPAPGGGVFMGGRTDGDVGFDGNHGGEDAWVSRVTYMFEDWVHQFGTAQDERVTGLTTTANGSVAAAGQTAGRLGERSAGDNDAFVRTLDPGSGDPRWTRQLGTWSDDRGVDVLDRPDGSLTLVGSTEGWFGGLIGDVDVFVADLAGDGTPTAVTQTGSLARDGVDERGVPNLDAAAGPNGSLVLGGLTYGAPHGETNAGAGDVFVSSMR</sequence>
<keyword evidence="3" id="KW-1185">Reference proteome</keyword>
<dbReference type="InterPro" id="IPR052918">
    <property type="entry name" value="Motility_Chemotaxis_Reg"/>
</dbReference>
<name>A0ABW2QAB3_9MICO</name>
<dbReference type="RefSeq" id="WP_382394265.1">
    <property type="nucleotide sequence ID" value="NZ_JBHTCQ010000002.1"/>
</dbReference>
<gene>
    <name evidence="2" type="ORF">ACFQQL_11030</name>
</gene>
<protein>
    <recommendedName>
        <fullName evidence="4">FG-GAP repeat-containing protein</fullName>
    </recommendedName>
</protein>
<dbReference type="Proteomes" id="UP001596455">
    <property type="component" value="Unassembled WGS sequence"/>
</dbReference>
<evidence type="ECO:0008006" key="4">
    <source>
        <dbReference type="Google" id="ProtNLM"/>
    </source>
</evidence>
<accession>A0ABW2QAB3</accession>
<organism evidence="2 3">
    <name type="scientific">Georgenia alba</name>
    <dbReference type="NCBI Taxonomy" id="2233858"/>
    <lineage>
        <taxon>Bacteria</taxon>
        <taxon>Bacillati</taxon>
        <taxon>Actinomycetota</taxon>
        <taxon>Actinomycetes</taxon>
        <taxon>Micrococcales</taxon>
        <taxon>Bogoriellaceae</taxon>
        <taxon>Georgenia</taxon>
    </lineage>
</organism>
<feature type="region of interest" description="Disordered" evidence="1">
    <location>
        <begin position="1"/>
        <end position="27"/>
    </location>
</feature>
<evidence type="ECO:0000313" key="3">
    <source>
        <dbReference type="Proteomes" id="UP001596455"/>
    </source>
</evidence>
<comment type="caution">
    <text evidence="2">The sequence shown here is derived from an EMBL/GenBank/DDBJ whole genome shotgun (WGS) entry which is preliminary data.</text>
</comment>
<dbReference type="EMBL" id="JBHTCQ010000002">
    <property type="protein sequence ID" value="MFC7405642.1"/>
    <property type="molecule type" value="Genomic_DNA"/>
</dbReference>
<dbReference type="Gene3D" id="2.80.10.50">
    <property type="match status" value="1"/>
</dbReference>
<evidence type="ECO:0000313" key="2">
    <source>
        <dbReference type="EMBL" id="MFC7405642.1"/>
    </source>
</evidence>
<dbReference type="PANTHER" id="PTHR35580">
    <property type="entry name" value="CELL SURFACE GLYCOPROTEIN (S-LAYER PROTEIN)-LIKE PROTEIN"/>
    <property type="match status" value="1"/>
</dbReference>
<dbReference type="PANTHER" id="PTHR35580:SF1">
    <property type="entry name" value="PHYTASE-LIKE DOMAIN-CONTAINING PROTEIN"/>
    <property type="match status" value="1"/>
</dbReference>
<reference evidence="3" key="1">
    <citation type="journal article" date="2019" name="Int. J. Syst. Evol. Microbiol.">
        <title>The Global Catalogue of Microorganisms (GCM) 10K type strain sequencing project: providing services to taxonomists for standard genome sequencing and annotation.</title>
        <authorList>
            <consortium name="The Broad Institute Genomics Platform"/>
            <consortium name="The Broad Institute Genome Sequencing Center for Infectious Disease"/>
            <person name="Wu L."/>
            <person name="Ma J."/>
        </authorList>
    </citation>
    <scope>NUCLEOTIDE SEQUENCE [LARGE SCALE GENOMIC DNA]</scope>
    <source>
        <strain evidence="3">JCM 1490</strain>
    </source>
</reference>
<evidence type="ECO:0000256" key="1">
    <source>
        <dbReference type="SAM" id="MobiDB-lite"/>
    </source>
</evidence>
<proteinExistence type="predicted"/>